<dbReference type="EMBL" id="CAJVPK010006992">
    <property type="protein sequence ID" value="CAG8653979.1"/>
    <property type="molecule type" value="Genomic_DNA"/>
</dbReference>
<dbReference type="OrthoDB" id="2442771at2759"/>
<feature type="compositionally biased region" description="Polar residues" evidence="1">
    <location>
        <begin position="39"/>
        <end position="52"/>
    </location>
</feature>
<reference evidence="2" key="1">
    <citation type="submission" date="2021-06" db="EMBL/GenBank/DDBJ databases">
        <authorList>
            <person name="Kallberg Y."/>
            <person name="Tangrot J."/>
            <person name="Rosling A."/>
        </authorList>
    </citation>
    <scope>NUCLEOTIDE SEQUENCE</scope>
    <source>
        <strain evidence="2">AZ414A</strain>
    </source>
</reference>
<evidence type="ECO:0000313" key="3">
    <source>
        <dbReference type="Proteomes" id="UP000789706"/>
    </source>
</evidence>
<feature type="region of interest" description="Disordered" evidence="1">
    <location>
        <begin position="1"/>
        <end position="75"/>
    </location>
</feature>
<comment type="caution">
    <text evidence="2">The sequence shown here is derived from an EMBL/GenBank/DDBJ whole genome shotgun (WGS) entry which is preliminary data.</text>
</comment>
<accession>A0A9N9DYK4</accession>
<gene>
    <name evidence="2" type="ORF">DEBURN_LOCUS11541</name>
</gene>
<keyword evidence="3" id="KW-1185">Reference proteome</keyword>
<dbReference type="AlphaFoldDB" id="A0A9N9DYK4"/>
<name>A0A9N9DYK4_9GLOM</name>
<evidence type="ECO:0000256" key="1">
    <source>
        <dbReference type="SAM" id="MobiDB-lite"/>
    </source>
</evidence>
<sequence length="120" mass="13385">TPFDILHNENTSARRRHRNRTPPPTYRGVTPMLSRRESTTNQRNQFASSTQRIHSERGENNNRNNVGGDNATYSSSSELANITSGLNISASQNSSDFSMPDVGGSSQLPSYMEPINEEER</sequence>
<evidence type="ECO:0000313" key="2">
    <source>
        <dbReference type="EMBL" id="CAG8653979.1"/>
    </source>
</evidence>
<organism evidence="2 3">
    <name type="scientific">Diversispora eburnea</name>
    <dbReference type="NCBI Taxonomy" id="1213867"/>
    <lineage>
        <taxon>Eukaryota</taxon>
        <taxon>Fungi</taxon>
        <taxon>Fungi incertae sedis</taxon>
        <taxon>Mucoromycota</taxon>
        <taxon>Glomeromycotina</taxon>
        <taxon>Glomeromycetes</taxon>
        <taxon>Diversisporales</taxon>
        <taxon>Diversisporaceae</taxon>
        <taxon>Diversispora</taxon>
    </lineage>
</organism>
<feature type="region of interest" description="Disordered" evidence="1">
    <location>
        <begin position="89"/>
        <end position="120"/>
    </location>
</feature>
<dbReference type="Proteomes" id="UP000789706">
    <property type="component" value="Unassembled WGS sequence"/>
</dbReference>
<proteinExistence type="predicted"/>
<feature type="non-terminal residue" evidence="2">
    <location>
        <position position="1"/>
    </location>
</feature>
<protein>
    <submittedName>
        <fullName evidence="2">7357_t:CDS:1</fullName>
    </submittedName>
</protein>
<feature type="compositionally biased region" description="Low complexity" evidence="1">
    <location>
        <begin position="61"/>
        <end position="70"/>
    </location>
</feature>